<dbReference type="Pfam" id="PF00669">
    <property type="entry name" value="Flagellin_N"/>
    <property type="match status" value="1"/>
</dbReference>
<evidence type="ECO:0000259" key="6">
    <source>
        <dbReference type="Pfam" id="PF00700"/>
    </source>
</evidence>
<dbReference type="PANTHER" id="PTHR42792:SF2">
    <property type="entry name" value="FLAGELLIN"/>
    <property type="match status" value="1"/>
</dbReference>
<dbReference type="Proteomes" id="UP001056681">
    <property type="component" value="Chromosome"/>
</dbReference>
<evidence type="ECO:0000313" key="7">
    <source>
        <dbReference type="EMBL" id="URL57617.1"/>
    </source>
</evidence>
<keyword evidence="2 4" id="KW-0964">Secreted</keyword>
<feature type="domain" description="Flagellin N-terminal" evidence="5">
    <location>
        <begin position="5"/>
        <end position="141"/>
    </location>
</feature>
<evidence type="ECO:0000256" key="1">
    <source>
        <dbReference type="ARBA" id="ARBA00005709"/>
    </source>
</evidence>
<dbReference type="InterPro" id="IPR001029">
    <property type="entry name" value="Flagellin_N"/>
</dbReference>
<accession>A0ABY4SY25</accession>
<feature type="domain" description="Flagellin C-terminal" evidence="6">
    <location>
        <begin position="360"/>
        <end position="443"/>
    </location>
</feature>
<dbReference type="Pfam" id="PF00700">
    <property type="entry name" value="Flagellin_C"/>
    <property type="match status" value="1"/>
</dbReference>
<name>A0ABY4SY25_9GAMM</name>
<dbReference type="InterPro" id="IPR001492">
    <property type="entry name" value="Flagellin"/>
</dbReference>
<keyword evidence="3 4" id="KW-0975">Bacterial flagellum</keyword>
<keyword evidence="7" id="KW-0966">Cell projection</keyword>
<reference evidence="7" key="1">
    <citation type="submission" date="2020-10" db="EMBL/GenBank/DDBJ databases">
        <title>Whole-genome sequence of Luteibacter sp. EIF3.</title>
        <authorList>
            <person name="Friedrich I."/>
            <person name="Hertel R."/>
            <person name="Daniel R."/>
        </authorList>
    </citation>
    <scope>NUCLEOTIDE SEQUENCE</scope>
    <source>
        <strain evidence="7">EIF3</strain>
    </source>
</reference>
<evidence type="ECO:0000313" key="8">
    <source>
        <dbReference type="Proteomes" id="UP001056681"/>
    </source>
</evidence>
<proteinExistence type="inferred from homology"/>
<evidence type="ECO:0000259" key="5">
    <source>
        <dbReference type="Pfam" id="PF00669"/>
    </source>
</evidence>
<keyword evidence="8" id="KW-1185">Reference proteome</keyword>
<comment type="subcellular location">
    <subcellularLocation>
        <location evidence="4">Secreted</location>
    </subcellularLocation>
    <subcellularLocation>
        <location evidence="4">Bacterial flagellum</location>
    </subcellularLocation>
</comment>
<sequence length="444" mass="46899">MAFHINTNMASFNAQRSLGLTQARLATAYQRLGSGMRINSAKDDAAGLAISTRFTTQIHGLAQGRRNANDGISLAQTSEGALDEVTNNLQRIRQLALQSLNSSNSAEDRKALNAEVAVRLSEITRIATQTSFNGMKVLDGTGDKLSFQVGANIGETIEMGLDRSMRAESVGHLASGVVDLSALFSSKAAQAMPTDWSAAQGAGLGTKTYLGVDVDWAGYTGNSAEEAKTFLKTALGADYEVTIDSKTNDLNIERARGTRLELAKGDLSFATKSGEQIDVVGSFRSVQQVADVLNANGRAGISAFVAADGTLHFNSKSALTVSGAEATKLGFASNYDLDTSASLADGSVLTKDDAYKLIASTDATLETVSAVRSQLGAVQNRLESTIQNLDNIRGNLTEARTRIREADVAEEGAEKSMAMILQQSGMSVLAQANASQQLVLKLLE</sequence>
<dbReference type="PRINTS" id="PR00207">
    <property type="entry name" value="FLAGELLIN"/>
</dbReference>
<dbReference type="Gene3D" id="6.10.10.10">
    <property type="entry name" value="Flagellar export chaperone, C-terminal domain"/>
    <property type="match status" value="1"/>
</dbReference>
<organism evidence="7 8">
    <name type="scientific">Luteibacter flocculans</name>
    <dbReference type="NCBI Taxonomy" id="2780091"/>
    <lineage>
        <taxon>Bacteria</taxon>
        <taxon>Pseudomonadati</taxon>
        <taxon>Pseudomonadota</taxon>
        <taxon>Gammaproteobacteria</taxon>
        <taxon>Lysobacterales</taxon>
        <taxon>Rhodanobacteraceae</taxon>
        <taxon>Luteibacter</taxon>
    </lineage>
</organism>
<keyword evidence="7" id="KW-0969">Cilium</keyword>
<dbReference type="Gene3D" id="1.20.1330.10">
    <property type="entry name" value="f41 fragment of flagellin, N-terminal domain"/>
    <property type="match status" value="1"/>
</dbReference>
<evidence type="ECO:0000256" key="2">
    <source>
        <dbReference type="ARBA" id="ARBA00022525"/>
    </source>
</evidence>
<dbReference type="PANTHER" id="PTHR42792">
    <property type="entry name" value="FLAGELLIN"/>
    <property type="match status" value="1"/>
</dbReference>
<evidence type="ECO:0000256" key="4">
    <source>
        <dbReference type="RuleBase" id="RU362073"/>
    </source>
</evidence>
<evidence type="ECO:0000256" key="3">
    <source>
        <dbReference type="ARBA" id="ARBA00023143"/>
    </source>
</evidence>
<gene>
    <name evidence="7" type="ORF">IM816_13435</name>
</gene>
<comment type="similarity">
    <text evidence="1 4">Belongs to the bacterial flagellin family.</text>
</comment>
<keyword evidence="7" id="KW-0282">Flagellum</keyword>
<dbReference type="InterPro" id="IPR042187">
    <property type="entry name" value="Flagellin_C_sub2"/>
</dbReference>
<protein>
    <recommendedName>
        <fullName evidence="4">Flagellin</fullName>
    </recommendedName>
</protein>
<comment type="function">
    <text evidence="4">Flagellin is the subunit protein which polymerizes to form the filaments of bacterial flagella.</text>
</comment>
<dbReference type="SUPFAM" id="SSF64518">
    <property type="entry name" value="Phase 1 flagellin"/>
    <property type="match status" value="1"/>
</dbReference>
<dbReference type="InterPro" id="IPR046358">
    <property type="entry name" value="Flagellin_C"/>
</dbReference>
<dbReference type="EMBL" id="CP063231">
    <property type="protein sequence ID" value="URL57617.1"/>
    <property type="molecule type" value="Genomic_DNA"/>
</dbReference>
<dbReference type="RefSeq" id="WP_305884059.1">
    <property type="nucleotide sequence ID" value="NZ_CP063231.1"/>
</dbReference>